<dbReference type="PANTHER" id="PTHR36846">
    <property type="entry name" value="PROTEIN VIAA"/>
    <property type="match status" value="1"/>
</dbReference>
<feature type="non-terminal residue" evidence="3">
    <location>
        <position position="1"/>
    </location>
</feature>
<dbReference type="PANTHER" id="PTHR36846:SF1">
    <property type="entry name" value="PROTEIN VIAA"/>
    <property type="match status" value="1"/>
</dbReference>
<dbReference type="InterPro" id="IPR002035">
    <property type="entry name" value="VWF_A"/>
</dbReference>
<dbReference type="Pfam" id="PF13519">
    <property type="entry name" value="VWA_2"/>
    <property type="match status" value="1"/>
</dbReference>
<dbReference type="SUPFAM" id="SSF53300">
    <property type="entry name" value="vWA-like"/>
    <property type="match status" value="1"/>
</dbReference>
<feature type="region of interest" description="Disordered" evidence="1">
    <location>
        <begin position="1"/>
        <end position="40"/>
    </location>
</feature>
<name>A0A372LVK5_9ACTN</name>
<dbReference type="OrthoDB" id="4522915at2"/>
<gene>
    <name evidence="3" type="ORF">DY218_32270</name>
</gene>
<evidence type="ECO:0000313" key="3">
    <source>
        <dbReference type="EMBL" id="RFU82712.1"/>
    </source>
</evidence>
<dbReference type="PROSITE" id="PS50234">
    <property type="entry name" value="VWFA"/>
    <property type="match status" value="1"/>
</dbReference>
<dbReference type="RefSeq" id="WP_128559698.1">
    <property type="nucleotide sequence ID" value="NZ_QUAK01000234.1"/>
</dbReference>
<evidence type="ECO:0000313" key="4">
    <source>
        <dbReference type="Proteomes" id="UP000263094"/>
    </source>
</evidence>
<dbReference type="SMART" id="SM00327">
    <property type="entry name" value="VWA"/>
    <property type="match status" value="1"/>
</dbReference>
<dbReference type="AlphaFoldDB" id="A0A372LVK5"/>
<proteinExistence type="predicted"/>
<protein>
    <submittedName>
        <fullName evidence="3">VWA domain-containing protein</fullName>
    </submittedName>
</protein>
<feature type="domain" description="VWFA" evidence="2">
    <location>
        <begin position="201"/>
        <end position="382"/>
    </location>
</feature>
<dbReference type="EMBL" id="QUAK01000234">
    <property type="protein sequence ID" value="RFU82712.1"/>
    <property type="molecule type" value="Genomic_DNA"/>
</dbReference>
<evidence type="ECO:0000256" key="1">
    <source>
        <dbReference type="SAM" id="MobiDB-lite"/>
    </source>
</evidence>
<evidence type="ECO:0000259" key="2">
    <source>
        <dbReference type="PROSITE" id="PS50234"/>
    </source>
</evidence>
<dbReference type="Gene3D" id="3.40.50.410">
    <property type="entry name" value="von Willebrand factor, type A domain"/>
    <property type="match status" value="1"/>
</dbReference>
<sequence length="382" mass="40288">GAGAAAADGTPPDGAAAGSTAAEGTAPDGTQAAGATRATAAAQDADAAAQQASVQAEQALAEAAPGIRSTARRAVAEAAEQARAESALMRAWGVAPGELQRMPYGRRAELAERLRTGRLGRFADLIGRFRQLADGERARRVEQAQGELVGITLGDDLSWVVPSELAQLGVPAMRSVFAARFAESRLMLYDSRGEQHTGRGAIIACVDCSYSMEESGPGGITREAWAKACALALLDQARRSERDFVGVLFSSAESVRVFRFPSARPAGIEQVLEFTEHFFGGGTNYRAPLAAAVEVLDEEYNTEGRQRGDIVMITDGECGVTEAWMRAWKDAKQSLGFRVFGVAVGAPEAAAPGRALDALCDNLRSIEDLTDVRAAGDLFRLI</sequence>
<dbReference type="InterPro" id="IPR036465">
    <property type="entry name" value="vWFA_dom_sf"/>
</dbReference>
<dbReference type="Proteomes" id="UP000263094">
    <property type="component" value="Unassembled WGS sequence"/>
</dbReference>
<organism evidence="3 4">
    <name type="scientific">Streptomyces triticagri</name>
    <dbReference type="NCBI Taxonomy" id="2293568"/>
    <lineage>
        <taxon>Bacteria</taxon>
        <taxon>Bacillati</taxon>
        <taxon>Actinomycetota</taxon>
        <taxon>Actinomycetes</taxon>
        <taxon>Kitasatosporales</taxon>
        <taxon>Streptomycetaceae</taxon>
        <taxon>Streptomyces</taxon>
    </lineage>
</organism>
<comment type="caution">
    <text evidence="3">The sequence shown here is derived from an EMBL/GenBank/DDBJ whole genome shotgun (WGS) entry which is preliminary data.</text>
</comment>
<keyword evidence="4" id="KW-1185">Reference proteome</keyword>
<reference evidence="3 4" key="1">
    <citation type="submission" date="2018-08" db="EMBL/GenBank/DDBJ databases">
        <title>Isolation, diversity and antifungal activity of Actinobacteria from wheat.</title>
        <authorList>
            <person name="Han C."/>
        </authorList>
    </citation>
    <scope>NUCLEOTIDE SEQUENCE [LARGE SCALE GENOMIC DNA]</scope>
    <source>
        <strain evidence="3 4">NEAU-YY421</strain>
    </source>
</reference>
<accession>A0A372LVK5</accession>